<name>A0A645APU9_9ZZZZ</name>
<proteinExistence type="predicted"/>
<reference evidence="1" key="1">
    <citation type="submission" date="2019-08" db="EMBL/GenBank/DDBJ databases">
        <authorList>
            <person name="Kucharzyk K."/>
            <person name="Murdoch R.W."/>
            <person name="Higgins S."/>
            <person name="Loffler F."/>
        </authorList>
    </citation>
    <scope>NUCLEOTIDE SEQUENCE</scope>
</reference>
<comment type="caution">
    <text evidence="1">The sequence shown here is derived from an EMBL/GenBank/DDBJ whole genome shotgun (WGS) entry which is preliminary data.</text>
</comment>
<dbReference type="AlphaFoldDB" id="A0A645APU9"/>
<protein>
    <submittedName>
        <fullName evidence="1">Uncharacterized protein</fullName>
    </submittedName>
</protein>
<sequence length="95" mass="10661">MLSLAVQPKLFVTSTVRYSLAAGRNAMLSVVNPFSQKYETPPLTPRYMESFRHTDESPVNEITGKGFTFTTKVSRSTQPQRWVAVTIYDVSAVMV</sequence>
<gene>
    <name evidence="1" type="ORF">SDC9_101568</name>
</gene>
<organism evidence="1">
    <name type="scientific">bioreactor metagenome</name>
    <dbReference type="NCBI Taxonomy" id="1076179"/>
    <lineage>
        <taxon>unclassified sequences</taxon>
        <taxon>metagenomes</taxon>
        <taxon>ecological metagenomes</taxon>
    </lineage>
</organism>
<dbReference type="EMBL" id="VSSQ01014963">
    <property type="protein sequence ID" value="MPM54788.1"/>
    <property type="molecule type" value="Genomic_DNA"/>
</dbReference>
<evidence type="ECO:0000313" key="1">
    <source>
        <dbReference type="EMBL" id="MPM54788.1"/>
    </source>
</evidence>
<accession>A0A645APU9</accession>